<dbReference type="GeneID" id="95452349"/>
<dbReference type="RefSeq" id="WP_152369418.1">
    <property type="nucleotide sequence ID" value="NZ_CP023693.1"/>
</dbReference>
<accession>A0ABX6B6W2</accession>
<dbReference type="Pfam" id="PF09983">
    <property type="entry name" value="JetD_C"/>
    <property type="match status" value="1"/>
</dbReference>
<dbReference type="EMBL" id="CP023693">
    <property type="protein sequence ID" value="QEV30924.1"/>
    <property type="molecule type" value="Genomic_DNA"/>
</dbReference>
<dbReference type="InterPro" id="IPR036078">
    <property type="entry name" value="Spo11/TopoVI_A_sf"/>
</dbReference>
<proteinExistence type="predicted"/>
<dbReference type="Proteomes" id="UP000326029">
    <property type="component" value="Chromosome"/>
</dbReference>
<reference evidence="2 3" key="1">
    <citation type="submission" date="2017-09" db="EMBL/GenBank/DDBJ databases">
        <authorList>
            <person name="Lee N."/>
            <person name="Cho B.-K."/>
        </authorList>
    </citation>
    <scope>NUCLEOTIDE SEQUENCE [LARGE SCALE GENOMIC DNA]</scope>
    <source>
        <strain evidence="2 3">ATCC 19740</strain>
    </source>
</reference>
<organism evidence="2 3">
    <name type="scientific">Streptomyces cinereoruber</name>
    <dbReference type="NCBI Taxonomy" id="67260"/>
    <lineage>
        <taxon>Bacteria</taxon>
        <taxon>Bacillati</taxon>
        <taxon>Actinomycetota</taxon>
        <taxon>Actinomycetes</taxon>
        <taxon>Kitasatosporales</taxon>
        <taxon>Streptomycetaceae</taxon>
        <taxon>Streptomyces</taxon>
    </lineage>
</organism>
<evidence type="ECO:0000259" key="1">
    <source>
        <dbReference type="Pfam" id="PF09983"/>
    </source>
</evidence>
<keyword evidence="3" id="KW-1185">Reference proteome</keyword>
<feature type="domain" description="Wadjet protein JetD C-terminal" evidence="1">
    <location>
        <begin position="306"/>
        <end position="451"/>
    </location>
</feature>
<dbReference type="SUPFAM" id="SSF56726">
    <property type="entry name" value="DNA topoisomerase IV, alpha subunit"/>
    <property type="match status" value="1"/>
</dbReference>
<protein>
    <submittedName>
        <fullName evidence="2">DUF2399 domain-containing protein</fullName>
    </submittedName>
</protein>
<dbReference type="InterPro" id="IPR024534">
    <property type="entry name" value="JetD_C"/>
</dbReference>
<evidence type="ECO:0000313" key="2">
    <source>
        <dbReference type="EMBL" id="QEV30924.1"/>
    </source>
</evidence>
<gene>
    <name evidence="2" type="ORF">CP977_00875</name>
</gene>
<dbReference type="Gene3D" id="3.40.1360.10">
    <property type="match status" value="1"/>
</dbReference>
<sequence>MPDPAPRPALLIGEAHGRETVPLRDLPAGITAVTLPRVVKDGDDTIQVRVPKDRKQRVKPRQVDLVADHPVSPYDPPPALTPRQLAKVLETRSTKRWSTIEADLGDNAWQTTVDLIRCGAVILRCDVVNVTGYSPRSWTLTHSWAELAEDKLAELKGRSRPEDLHRDLLQLMSGIPQLANEHTLLANTPPGRVLKVPAETATRAEDWRVYELAVRAASTWWPAQSQPRRITAKELAGRSLRDTKSTWTPARQQAFSNLIGVPFDQAVDKADTDLRIRGPLQWRVGTVIADTAACDPWLALPARGVQALGMISCNARGVFIVENEDTFEQICKIPEITDTWLCVWGKGYATNGLIELLRTLDWLPLVAWGDLDAHGIRIISNLADRVGRPVTPVAMTVDLYQAGVKYIQPPEKLAGNRELASQLAQEAVPALRDLAGEIARAGGEGCEQETLYDEVLPALPSLLEAVLLSAPGGTARNQARGTQHGSGASEA</sequence>
<name>A0ABX6B6W2_9ACTN</name>
<evidence type="ECO:0000313" key="3">
    <source>
        <dbReference type="Proteomes" id="UP000326029"/>
    </source>
</evidence>